<reference evidence="3 4" key="1">
    <citation type="submission" date="2018-05" db="EMBL/GenBank/DDBJ databases">
        <title>Complete genome sequence of Arcticibacterium luteifluviistationis SM1504T, a cytophagaceae bacterium isolated from Arctic surface seawater.</title>
        <authorList>
            <person name="Li Y."/>
            <person name="Qin Q.-L."/>
        </authorList>
    </citation>
    <scope>NUCLEOTIDE SEQUENCE [LARGE SCALE GENOMIC DNA]</scope>
    <source>
        <strain evidence="3 4">SM1504</strain>
    </source>
</reference>
<evidence type="ECO:0000313" key="4">
    <source>
        <dbReference type="Proteomes" id="UP000249873"/>
    </source>
</evidence>
<dbReference type="EMBL" id="CP029480">
    <property type="protein sequence ID" value="AWV97513.1"/>
    <property type="molecule type" value="Genomic_DNA"/>
</dbReference>
<feature type="chain" id="PRO_5016354870" evidence="1">
    <location>
        <begin position="28"/>
        <end position="275"/>
    </location>
</feature>
<dbReference type="InterPro" id="IPR017946">
    <property type="entry name" value="PLC-like_Pdiesterase_TIM-brl"/>
</dbReference>
<dbReference type="PANTHER" id="PTHR46211">
    <property type="entry name" value="GLYCEROPHOSPHORYL DIESTER PHOSPHODIESTERASE"/>
    <property type="match status" value="1"/>
</dbReference>
<dbReference type="RefSeq" id="WP_111370615.1">
    <property type="nucleotide sequence ID" value="NZ_CP029480.1"/>
</dbReference>
<gene>
    <name evidence="3" type="ORF">DJ013_04760</name>
</gene>
<dbReference type="PROSITE" id="PS51704">
    <property type="entry name" value="GP_PDE"/>
    <property type="match status" value="1"/>
</dbReference>
<dbReference type="KEGG" id="als:DJ013_04760"/>
<evidence type="ECO:0000313" key="3">
    <source>
        <dbReference type="EMBL" id="AWV97513.1"/>
    </source>
</evidence>
<organism evidence="3 4">
    <name type="scientific">Arcticibacterium luteifluviistationis</name>
    <dbReference type="NCBI Taxonomy" id="1784714"/>
    <lineage>
        <taxon>Bacteria</taxon>
        <taxon>Pseudomonadati</taxon>
        <taxon>Bacteroidota</taxon>
        <taxon>Cytophagia</taxon>
        <taxon>Cytophagales</taxon>
        <taxon>Leadbetterellaceae</taxon>
        <taxon>Arcticibacterium</taxon>
    </lineage>
</organism>
<sequence>MNSDKFVFLKKCLFVLPFLLSNVLCVAQSESLASKGICAHRGANKTHPENTLTAFKEAIRLGAQMIEFDVQLTKDHKLIIMHDETVDRTTNGSGKVSQLTFEDIRKLDAGTWKSEEFAGEKVPTLQEALQMMPENIWLNIHLKGTKKVGIETSKVIIAENRMNQAVIACGKEAARGVRSVDSGLKICNMNRLNSRAAYIENTIKEAYPFLQIKSSRDDGQMLSDIKRLKDNGVMINYFHSEKVTELKTLFDAGVDFILTDNLEEMIQAFSKLDVH</sequence>
<dbReference type="PANTHER" id="PTHR46211:SF1">
    <property type="entry name" value="GLYCEROPHOSPHODIESTER PHOSPHODIESTERASE, CYTOPLASMIC"/>
    <property type="match status" value="1"/>
</dbReference>
<keyword evidence="1" id="KW-0732">Signal</keyword>
<evidence type="ECO:0000256" key="1">
    <source>
        <dbReference type="SAM" id="SignalP"/>
    </source>
</evidence>
<evidence type="ECO:0000259" key="2">
    <source>
        <dbReference type="PROSITE" id="PS51704"/>
    </source>
</evidence>
<dbReference type="GO" id="GO:0006629">
    <property type="term" value="P:lipid metabolic process"/>
    <property type="evidence" value="ECO:0007669"/>
    <property type="project" value="InterPro"/>
</dbReference>
<dbReference type="Proteomes" id="UP000249873">
    <property type="component" value="Chromosome"/>
</dbReference>
<dbReference type="InterPro" id="IPR030395">
    <property type="entry name" value="GP_PDE_dom"/>
</dbReference>
<name>A0A2Z4G9A4_9BACT</name>
<dbReference type="SUPFAM" id="SSF51695">
    <property type="entry name" value="PLC-like phosphodiesterases"/>
    <property type="match status" value="1"/>
</dbReference>
<dbReference type="AlphaFoldDB" id="A0A2Z4G9A4"/>
<proteinExistence type="predicted"/>
<protein>
    <submittedName>
        <fullName evidence="3">Glycerophosphodiester phosphodiesterase</fullName>
    </submittedName>
</protein>
<accession>A0A2Z4G9A4</accession>
<dbReference type="Pfam" id="PF03009">
    <property type="entry name" value="GDPD"/>
    <property type="match status" value="1"/>
</dbReference>
<feature type="domain" description="GP-PDE" evidence="2">
    <location>
        <begin position="35"/>
        <end position="269"/>
    </location>
</feature>
<keyword evidence="4" id="KW-1185">Reference proteome</keyword>
<dbReference type="GO" id="GO:0008081">
    <property type="term" value="F:phosphoric diester hydrolase activity"/>
    <property type="evidence" value="ECO:0007669"/>
    <property type="project" value="InterPro"/>
</dbReference>
<dbReference type="Gene3D" id="3.20.20.190">
    <property type="entry name" value="Phosphatidylinositol (PI) phosphodiesterase"/>
    <property type="match status" value="1"/>
</dbReference>
<dbReference type="OrthoDB" id="384721at2"/>
<feature type="signal peptide" evidence="1">
    <location>
        <begin position="1"/>
        <end position="27"/>
    </location>
</feature>